<feature type="domain" description="UspA" evidence="2">
    <location>
        <begin position="14"/>
        <end position="139"/>
    </location>
</feature>
<dbReference type="CDD" id="cd00293">
    <property type="entry name" value="USP-like"/>
    <property type="match status" value="2"/>
</dbReference>
<evidence type="ECO:0000313" key="4">
    <source>
        <dbReference type="Proteomes" id="UP000055019"/>
    </source>
</evidence>
<dbReference type="OrthoDB" id="5295044at2"/>
<keyword evidence="4" id="KW-1185">Reference proteome</keyword>
<evidence type="ECO:0000256" key="1">
    <source>
        <dbReference type="ARBA" id="ARBA00008791"/>
    </source>
</evidence>
<dbReference type="PANTHER" id="PTHR46268">
    <property type="entry name" value="STRESS RESPONSE PROTEIN NHAX"/>
    <property type="match status" value="1"/>
</dbReference>
<organism evidence="3 4">
    <name type="scientific">Caballeronia arvi</name>
    <dbReference type="NCBI Taxonomy" id="1777135"/>
    <lineage>
        <taxon>Bacteria</taxon>
        <taxon>Pseudomonadati</taxon>
        <taxon>Pseudomonadota</taxon>
        <taxon>Betaproteobacteria</taxon>
        <taxon>Burkholderiales</taxon>
        <taxon>Burkholderiaceae</taxon>
        <taxon>Caballeronia</taxon>
    </lineage>
</organism>
<comment type="similarity">
    <text evidence="1">Belongs to the universal stress protein A family.</text>
</comment>
<dbReference type="Gene3D" id="3.40.50.620">
    <property type="entry name" value="HUPs"/>
    <property type="match status" value="2"/>
</dbReference>
<dbReference type="AlphaFoldDB" id="A0A158KHA4"/>
<reference evidence="3" key="1">
    <citation type="submission" date="2016-01" db="EMBL/GenBank/DDBJ databases">
        <authorList>
            <person name="Peeters C."/>
        </authorList>
    </citation>
    <scope>NUCLEOTIDE SEQUENCE [LARGE SCALE GENOMIC DNA]</scope>
    <source>
        <strain evidence="3">LMG 29317</strain>
    </source>
</reference>
<dbReference type="Pfam" id="PF00582">
    <property type="entry name" value="Usp"/>
    <property type="match status" value="2"/>
</dbReference>
<dbReference type="PRINTS" id="PR01438">
    <property type="entry name" value="UNVRSLSTRESS"/>
</dbReference>
<gene>
    <name evidence="3" type="ORF">AWB74_05739</name>
</gene>
<dbReference type="Proteomes" id="UP000055019">
    <property type="component" value="Unassembled WGS sequence"/>
</dbReference>
<accession>A0A158KHA4</accession>
<protein>
    <submittedName>
        <fullName evidence="3">UspA domain-containing protein</fullName>
    </submittedName>
</protein>
<evidence type="ECO:0000313" key="3">
    <source>
        <dbReference type="EMBL" id="SAL80522.1"/>
    </source>
</evidence>
<dbReference type="SUPFAM" id="SSF52402">
    <property type="entry name" value="Adenine nucleotide alpha hydrolases-like"/>
    <property type="match status" value="2"/>
</dbReference>
<dbReference type="InterPro" id="IPR006015">
    <property type="entry name" value="Universal_stress_UspA"/>
</dbReference>
<proteinExistence type="inferred from homology"/>
<sequence length="320" mass="34582">MEENLDTPPQAGGFRRILLCVDSSEASECADTIVRRLARPDFEVTLAAVAQDSRLLATSVEHDVSLEEAERVIEKARNALADVAVAVHTRVIDLAKETGDVAGALTRSAREHRTELVIVAVRQHHGLVRWFEPSAVDTLSRLGPYGIVVAPAGFASGRDVALQRILFAIDGSPTSFAALATGVMLATPDTQIRVVYVVDRAVRSGGAAPTAILEDTFVKEGERAIATASEMLHSHRTHSRLQFSADLIRTDVSSDDISRALLHDAERWHADLMVMGTHGRRGDARSYLGSVPNKVASLAKIPVFLVHERHDGNDHSAAAE</sequence>
<dbReference type="PANTHER" id="PTHR46268:SF6">
    <property type="entry name" value="UNIVERSAL STRESS PROTEIN UP12"/>
    <property type="match status" value="1"/>
</dbReference>
<dbReference type="EMBL" id="FCOM02000034">
    <property type="protein sequence ID" value="SAL80522.1"/>
    <property type="molecule type" value="Genomic_DNA"/>
</dbReference>
<dbReference type="InterPro" id="IPR014729">
    <property type="entry name" value="Rossmann-like_a/b/a_fold"/>
</dbReference>
<dbReference type="InterPro" id="IPR006016">
    <property type="entry name" value="UspA"/>
</dbReference>
<evidence type="ECO:0000259" key="2">
    <source>
        <dbReference type="Pfam" id="PF00582"/>
    </source>
</evidence>
<name>A0A158KHA4_9BURK</name>
<comment type="caution">
    <text evidence="3">The sequence shown here is derived from an EMBL/GenBank/DDBJ whole genome shotgun (WGS) entry which is preliminary data.</text>
</comment>
<feature type="domain" description="UspA" evidence="2">
    <location>
        <begin position="163"/>
        <end position="307"/>
    </location>
</feature>